<dbReference type="GO" id="GO:0043565">
    <property type="term" value="F:sequence-specific DNA binding"/>
    <property type="evidence" value="ECO:0007669"/>
    <property type="project" value="TreeGrafter"/>
</dbReference>
<evidence type="ECO:0000256" key="6">
    <source>
        <dbReference type="ARBA" id="ARBA00023242"/>
    </source>
</evidence>
<evidence type="ECO:0008006" key="12">
    <source>
        <dbReference type="Google" id="ProtNLM"/>
    </source>
</evidence>
<dbReference type="InterPro" id="IPR017887">
    <property type="entry name" value="TF_TCP_subgr"/>
</dbReference>
<evidence type="ECO:0000313" key="11">
    <source>
        <dbReference type="Proteomes" id="UP000325577"/>
    </source>
</evidence>
<evidence type="ECO:0000256" key="5">
    <source>
        <dbReference type="ARBA" id="ARBA00023163"/>
    </source>
</evidence>
<dbReference type="PANTHER" id="PTHR31072">
    <property type="entry name" value="TRANSCRIPTION FACTOR TCP4-RELATED"/>
    <property type="match status" value="1"/>
</dbReference>
<evidence type="ECO:0000256" key="4">
    <source>
        <dbReference type="ARBA" id="ARBA00023125"/>
    </source>
</evidence>
<dbReference type="GO" id="GO:0005634">
    <property type="term" value="C:nucleus"/>
    <property type="evidence" value="ECO:0007669"/>
    <property type="project" value="UniProtKB-SubCell"/>
</dbReference>
<dbReference type="AlphaFoldDB" id="A0A5J5BJ58"/>
<comment type="subcellular location">
    <subcellularLocation>
        <location evidence="1">Nucleus</location>
    </subcellularLocation>
</comment>
<feature type="compositionally biased region" description="Basic residues" evidence="7">
    <location>
        <begin position="114"/>
        <end position="125"/>
    </location>
</feature>
<dbReference type="InterPro" id="IPR017888">
    <property type="entry name" value="CYC/TB1_R_domain"/>
</dbReference>
<evidence type="ECO:0000313" key="10">
    <source>
        <dbReference type="EMBL" id="KAA8542300.1"/>
    </source>
</evidence>
<dbReference type="EMBL" id="CM018035">
    <property type="protein sequence ID" value="KAA8542300.1"/>
    <property type="molecule type" value="Genomic_DNA"/>
</dbReference>
<dbReference type="GO" id="GO:2000032">
    <property type="term" value="P:regulation of secondary shoot formation"/>
    <property type="evidence" value="ECO:0007669"/>
    <property type="project" value="TreeGrafter"/>
</dbReference>
<keyword evidence="3" id="KW-0805">Transcription regulation</keyword>
<evidence type="ECO:0000256" key="7">
    <source>
        <dbReference type="SAM" id="MobiDB-lite"/>
    </source>
</evidence>
<dbReference type="Pfam" id="PF03634">
    <property type="entry name" value="TCP"/>
    <property type="match status" value="1"/>
</dbReference>
<evidence type="ECO:0000256" key="2">
    <source>
        <dbReference type="ARBA" id="ARBA00022473"/>
    </source>
</evidence>
<evidence type="ECO:0000256" key="3">
    <source>
        <dbReference type="ARBA" id="ARBA00023015"/>
    </source>
</evidence>
<dbReference type="PROSITE" id="PS51369">
    <property type="entry name" value="TCP"/>
    <property type="match status" value="1"/>
</dbReference>
<dbReference type="Proteomes" id="UP000325577">
    <property type="component" value="Linkage Group LG12"/>
</dbReference>
<sequence length="389" mass="43878">MYPSSSNGNNPVSYTPDHTISHRPFFSDINSNSKQDQDPPSSFFHLPSPYIHYEEDMVFLQHLHDLLQQQPLTTADNTVTEAVIDIADSNKDDGDGPNGVCNRKCDSATEQVPRKRSSKKDRHSKINTAHGPRDRRMRLSLEVARKFFDLQDMLGFDKASKTVEWLLTKSKAAIKELARGLPQIKHSCSTVNGANSSSSTSECEVISGIDHESSIDKNPPVIISKGKPSASVAKEKKIRTLRKSSFHPLARESRDKARARARERTREKIRKLDESKLCFEPISHDLNQLGSWSTTFETGEESGTQNHNMNPSSFEVLAHEVEEPSRREQEHPGIKQDIFGDSLAITGNWSPSIIFNSQHNTGISQEHQSTDFQFYGKPYWEGYNSRNLL</sequence>
<reference evidence="10 11" key="1">
    <citation type="submission" date="2019-09" db="EMBL/GenBank/DDBJ databases">
        <title>A chromosome-level genome assembly of the Chinese tupelo Nyssa sinensis.</title>
        <authorList>
            <person name="Yang X."/>
            <person name="Kang M."/>
            <person name="Yang Y."/>
            <person name="Xiong H."/>
            <person name="Wang M."/>
            <person name="Zhang Z."/>
            <person name="Wang Z."/>
            <person name="Wu H."/>
            <person name="Ma T."/>
            <person name="Liu J."/>
            <person name="Xi Z."/>
        </authorList>
    </citation>
    <scope>NUCLEOTIDE SEQUENCE [LARGE SCALE GENOMIC DNA]</scope>
    <source>
        <strain evidence="10">J267</strain>
        <tissue evidence="10">Leaf</tissue>
    </source>
</reference>
<keyword evidence="2" id="KW-0217">Developmental protein</keyword>
<feature type="compositionally biased region" description="Polar residues" evidence="7">
    <location>
        <begin position="28"/>
        <end position="40"/>
    </location>
</feature>
<keyword evidence="6" id="KW-0539">Nucleus</keyword>
<organism evidence="10 11">
    <name type="scientific">Nyssa sinensis</name>
    <dbReference type="NCBI Taxonomy" id="561372"/>
    <lineage>
        <taxon>Eukaryota</taxon>
        <taxon>Viridiplantae</taxon>
        <taxon>Streptophyta</taxon>
        <taxon>Embryophyta</taxon>
        <taxon>Tracheophyta</taxon>
        <taxon>Spermatophyta</taxon>
        <taxon>Magnoliopsida</taxon>
        <taxon>eudicotyledons</taxon>
        <taxon>Gunneridae</taxon>
        <taxon>Pentapetalae</taxon>
        <taxon>asterids</taxon>
        <taxon>Cornales</taxon>
        <taxon>Nyssaceae</taxon>
        <taxon>Nyssa</taxon>
    </lineage>
</organism>
<evidence type="ECO:0000259" key="9">
    <source>
        <dbReference type="PROSITE" id="PS51370"/>
    </source>
</evidence>
<feature type="domain" description="TCP" evidence="8">
    <location>
        <begin position="119"/>
        <end position="177"/>
    </location>
</feature>
<feature type="region of interest" description="Disordered" evidence="7">
    <location>
        <begin position="88"/>
        <end position="133"/>
    </location>
</feature>
<proteinExistence type="predicted"/>
<evidence type="ECO:0000256" key="1">
    <source>
        <dbReference type="ARBA" id="ARBA00004123"/>
    </source>
</evidence>
<dbReference type="InterPro" id="IPR005333">
    <property type="entry name" value="Transcription_factor_TCP"/>
</dbReference>
<feature type="region of interest" description="Disordered" evidence="7">
    <location>
        <begin position="1"/>
        <end position="43"/>
    </location>
</feature>
<protein>
    <recommendedName>
        <fullName evidence="12">TCP domain-containing protein</fullName>
    </recommendedName>
</protein>
<feature type="domain" description="R" evidence="9">
    <location>
        <begin position="251"/>
        <end position="268"/>
    </location>
</feature>
<accession>A0A5J5BJ58</accession>
<gene>
    <name evidence="10" type="ORF">F0562_023564</name>
</gene>
<feature type="compositionally biased region" description="Polar residues" evidence="7">
    <location>
        <begin position="1"/>
        <end position="18"/>
    </location>
</feature>
<keyword evidence="4" id="KW-0238">DNA-binding</keyword>
<dbReference type="PANTHER" id="PTHR31072:SF226">
    <property type="entry name" value="TRANSCRIPTION FACTOR TCP18"/>
    <property type="match status" value="1"/>
</dbReference>
<dbReference type="PROSITE" id="PS51370">
    <property type="entry name" value="R"/>
    <property type="match status" value="1"/>
</dbReference>
<dbReference type="GO" id="GO:0003700">
    <property type="term" value="F:DNA-binding transcription factor activity"/>
    <property type="evidence" value="ECO:0007669"/>
    <property type="project" value="InterPro"/>
</dbReference>
<dbReference type="OrthoDB" id="1896834at2759"/>
<keyword evidence="11" id="KW-1185">Reference proteome</keyword>
<name>A0A5J5BJ58_9ASTE</name>
<keyword evidence="5" id="KW-0804">Transcription</keyword>
<evidence type="ECO:0000259" key="8">
    <source>
        <dbReference type="PROSITE" id="PS51369"/>
    </source>
</evidence>